<dbReference type="Pfam" id="PF01471">
    <property type="entry name" value="PG_binding_1"/>
    <property type="match status" value="1"/>
</dbReference>
<dbReference type="InterPro" id="IPR002477">
    <property type="entry name" value="Peptidoglycan-bd-like"/>
</dbReference>
<evidence type="ECO:0000259" key="1">
    <source>
        <dbReference type="Pfam" id="PF01471"/>
    </source>
</evidence>
<name>A0A1W1CQY9_9ZZZZ</name>
<reference evidence="2" key="1">
    <citation type="submission" date="2016-10" db="EMBL/GenBank/DDBJ databases">
        <authorList>
            <person name="de Groot N.N."/>
        </authorList>
    </citation>
    <scope>NUCLEOTIDE SEQUENCE</scope>
</reference>
<feature type="domain" description="Peptidoglycan binding-like" evidence="1">
    <location>
        <begin position="405"/>
        <end position="457"/>
    </location>
</feature>
<sequence length="460" mass="52479">MFKEILIIMAVISLLLANAERMPLNAKSGQCFTKTFYPPEYTKTTHIKSTKKILLNDASVKYEVIPAKFSWHEERVQVSDEKEKIIVKPAVYKTIYKRILVKPSEKIWRRNLSLNSPKAFNSCVDSASSAGMDIENATVGTCFYEHYQPKKYRATTAKILASETSERIIVTPAKYRVRSKKIITDSTTAKLLPSVAVYKKVKDKVAVEPAHTEWKKTTCQNRGCNQSEVVCLIEVPVKYKELTKRVVLEPAVEKRVAVTPKYKTLKVEERISPASEQRIAIPARYKRITKQEKVSEEKHFWSDEFSKNASTRLRSECNKICLTQTPAKYRKVAQQVVVTPASSKKIIIPKKYKTVRVKKIYQKASFKKVVIPAEYVTVITERERTKGYSKWMPMVCESNMTPKIIKKVQQALKSEGFYQGEVDGVWDIESKSSARAYQKSKGLGITSKLSIETMMALGIF</sequence>
<dbReference type="InterPro" id="IPR036366">
    <property type="entry name" value="PGBDSf"/>
</dbReference>
<keyword evidence="2" id="KW-0808">Transferase</keyword>
<dbReference type="SUPFAM" id="SSF47090">
    <property type="entry name" value="PGBD-like"/>
    <property type="match status" value="1"/>
</dbReference>
<dbReference type="Gene3D" id="1.10.101.10">
    <property type="entry name" value="PGBD-like superfamily/PGBD"/>
    <property type="match status" value="1"/>
</dbReference>
<accession>A0A1W1CQY9</accession>
<dbReference type="EMBL" id="FPHN01000244">
    <property type="protein sequence ID" value="SFV68169.1"/>
    <property type="molecule type" value="Genomic_DNA"/>
</dbReference>
<keyword evidence="2" id="KW-0548">Nucleotidyltransferase</keyword>
<organism evidence="2">
    <name type="scientific">hydrothermal vent metagenome</name>
    <dbReference type="NCBI Taxonomy" id="652676"/>
    <lineage>
        <taxon>unclassified sequences</taxon>
        <taxon>metagenomes</taxon>
        <taxon>ecological metagenomes</taxon>
    </lineage>
</organism>
<dbReference type="GO" id="GO:0003964">
    <property type="term" value="F:RNA-directed DNA polymerase activity"/>
    <property type="evidence" value="ECO:0007669"/>
    <property type="project" value="UniProtKB-KW"/>
</dbReference>
<evidence type="ECO:0000313" key="2">
    <source>
        <dbReference type="EMBL" id="SFV68169.1"/>
    </source>
</evidence>
<keyword evidence="2" id="KW-0695">RNA-directed DNA polymerase</keyword>
<dbReference type="InterPro" id="IPR036365">
    <property type="entry name" value="PGBD-like_sf"/>
</dbReference>
<protein>
    <submittedName>
        <fullName evidence="2">Reverse transcriptase</fullName>
    </submittedName>
</protein>
<gene>
    <name evidence="2" type="ORF">MNB_SV-14-577</name>
</gene>
<proteinExistence type="predicted"/>
<dbReference type="AlphaFoldDB" id="A0A1W1CQY9"/>